<dbReference type="Proteomes" id="UP000581206">
    <property type="component" value="Unassembled WGS sequence"/>
</dbReference>
<organism evidence="2 3">
    <name type="scientific">Cellulomonas denverensis</name>
    <dbReference type="NCBI Taxonomy" id="264297"/>
    <lineage>
        <taxon>Bacteria</taxon>
        <taxon>Bacillati</taxon>
        <taxon>Actinomycetota</taxon>
        <taxon>Actinomycetes</taxon>
        <taxon>Micrococcales</taxon>
        <taxon>Cellulomonadaceae</taxon>
        <taxon>Cellulomonas</taxon>
    </lineage>
</organism>
<evidence type="ECO:0000313" key="2">
    <source>
        <dbReference type="EMBL" id="NKY22400.1"/>
    </source>
</evidence>
<dbReference type="RefSeq" id="WP_168629541.1">
    <property type="nucleotide sequence ID" value="NZ_BONL01000017.1"/>
</dbReference>
<gene>
    <name evidence="2" type="ORF">HGA03_06925</name>
</gene>
<feature type="domain" description="DUF5679" evidence="1">
    <location>
        <begin position="10"/>
        <end position="48"/>
    </location>
</feature>
<accession>A0A7X6KV53</accession>
<dbReference type="InterPro" id="IPR044044">
    <property type="entry name" value="DUF5679"/>
</dbReference>
<evidence type="ECO:0000313" key="3">
    <source>
        <dbReference type="Proteomes" id="UP000581206"/>
    </source>
</evidence>
<proteinExistence type="predicted"/>
<dbReference type="Pfam" id="PF18930">
    <property type="entry name" value="DUF5679"/>
    <property type="match status" value="1"/>
</dbReference>
<sequence length="52" mass="5704">MSDTYTGEFYCVKCKEKRETTGDVVVADSGRRMAKGVCPECGTKLNRILGKA</sequence>
<reference evidence="2 3" key="1">
    <citation type="submission" date="2020-04" db="EMBL/GenBank/DDBJ databases">
        <title>MicrobeNet Type strains.</title>
        <authorList>
            <person name="Nicholson A.C."/>
        </authorList>
    </citation>
    <scope>NUCLEOTIDE SEQUENCE [LARGE SCALE GENOMIC DNA]</scope>
    <source>
        <strain evidence="2 3">ATCC BAA-788</strain>
    </source>
</reference>
<protein>
    <recommendedName>
        <fullName evidence="1">DUF5679 domain-containing protein</fullName>
    </recommendedName>
</protein>
<keyword evidence="3" id="KW-1185">Reference proteome</keyword>
<evidence type="ECO:0000259" key="1">
    <source>
        <dbReference type="Pfam" id="PF18930"/>
    </source>
</evidence>
<dbReference type="AlphaFoldDB" id="A0A7X6KV53"/>
<dbReference type="EMBL" id="JAAXOX010000003">
    <property type="protein sequence ID" value="NKY22400.1"/>
    <property type="molecule type" value="Genomic_DNA"/>
</dbReference>
<comment type="caution">
    <text evidence="2">The sequence shown here is derived from an EMBL/GenBank/DDBJ whole genome shotgun (WGS) entry which is preliminary data.</text>
</comment>
<name>A0A7X6KV53_9CELL</name>